<dbReference type="HOGENOM" id="CLU_032207_1_0_11"/>
<dbReference type="AlphaFoldDB" id="A0A075UUP8"/>
<dbReference type="PROSITE" id="PS51257">
    <property type="entry name" value="PROKAR_LIPOPROTEIN"/>
    <property type="match status" value="1"/>
</dbReference>
<dbReference type="RefSeq" id="WP_038508613.1">
    <property type="nucleotide sequence ID" value="NZ_CP008953.1"/>
</dbReference>
<sequence length="576" mass="61196">MKRLLALLAVFLLVAGCANIPLESQPVVVSGDKPGQAPADVPEPAAGIDPLTVTRQFIRNSAAPGTASAAARVYLDDDARRNWKPSPGLTIIDDTFGTVYDTSSSSGNPDEQVVNVRGFKLGTLSPDSAFLPVKAEYSQQFKLRKQQNGQWRIVDPPQELAVTDEDFALNYFRVPISFYSPDSGAFVPDLRYVAAKPQAGLPGRVMDLVLQGPSEGLKGAVKDLLGDQVTIESNVRSTDDGTLDINLTGVGGASLVDRNLIAAQIVLSLQTVTLSRVRLLADGTALVPEHEYWRSSELPNYNVDIAPNSELLGLMTVNGRVRSLGDGQPVGGPAGNGGYKVVSAAQSVDGKRLAVVEERDGRQWLRVGDLGHDLASVDLFGGSLSRPTWRPVARGGGGVSGEVWTVVDHNTVARVTLAADGRWVKAGVDATMLTGLGQITELRLSRDGSRLAAVVNGQLVVASIVRTADSVALRAPRKLQERDLKDVVDVDWATQDHLIAATSSNSLPVVKVPLDGQRMDPFSGSNLTPPVHGVTAAPSRQNLVADAGGLWVASELGEVWRPQAHTVTDADPFYPG</sequence>
<dbReference type="EMBL" id="CP008953">
    <property type="protein sequence ID" value="AIG73940.1"/>
    <property type="molecule type" value="Genomic_DNA"/>
</dbReference>
<feature type="domain" description="GerMN" evidence="2">
    <location>
        <begin position="202"/>
        <end position="290"/>
    </location>
</feature>
<accession>A0A075UUP8</accession>
<evidence type="ECO:0000259" key="2">
    <source>
        <dbReference type="SMART" id="SM00909"/>
    </source>
</evidence>
<keyword evidence="1" id="KW-0732">Signal</keyword>
<proteinExistence type="predicted"/>
<dbReference type="KEGG" id="aja:AJAP_05100"/>
<feature type="signal peptide" evidence="1">
    <location>
        <begin position="1"/>
        <end position="20"/>
    </location>
</feature>
<dbReference type="Pfam" id="PF25976">
    <property type="entry name" value="LpqB_N"/>
    <property type="match status" value="1"/>
</dbReference>
<evidence type="ECO:0000313" key="3">
    <source>
        <dbReference type="EMBL" id="AIG73940.1"/>
    </source>
</evidence>
<protein>
    <submittedName>
        <fullName evidence="3">Conserved putative secreted protein</fullName>
    </submittedName>
</protein>
<organism evidence="3 4">
    <name type="scientific">Amycolatopsis japonica</name>
    <dbReference type="NCBI Taxonomy" id="208439"/>
    <lineage>
        <taxon>Bacteria</taxon>
        <taxon>Bacillati</taxon>
        <taxon>Actinomycetota</taxon>
        <taxon>Actinomycetes</taxon>
        <taxon>Pseudonocardiales</taxon>
        <taxon>Pseudonocardiaceae</taxon>
        <taxon>Amycolatopsis</taxon>
        <taxon>Amycolatopsis japonica group</taxon>
    </lineage>
</organism>
<dbReference type="STRING" id="208439.AJAP_05100"/>
<keyword evidence="4" id="KW-1185">Reference proteome</keyword>
<dbReference type="InterPro" id="IPR019606">
    <property type="entry name" value="GerMN"/>
</dbReference>
<evidence type="ECO:0000256" key="1">
    <source>
        <dbReference type="SAM" id="SignalP"/>
    </source>
</evidence>
<dbReference type="eggNOG" id="COG5401">
    <property type="taxonomic scope" value="Bacteria"/>
</dbReference>
<dbReference type="Pfam" id="PF10647">
    <property type="entry name" value="Gmad1"/>
    <property type="match status" value="1"/>
</dbReference>
<dbReference type="SUPFAM" id="SSF82171">
    <property type="entry name" value="DPP6 N-terminal domain-like"/>
    <property type="match status" value="1"/>
</dbReference>
<dbReference type="InterPro" id="IPR059026">
    <property type="entry name" value="LpqB_N"/>
</dbReference>
<evidence type="ECO:0000313" key="4">
    <source>
        <dbReference type="Proteomes" id="UP000028492"/>
    </source>
</evidence>
<dbReference type="Proteomes" id="UP000028492">
    <property type="component" value="Chromosome"/>
</dbReference>
<gene>
    <name evidence="3" type="ORF">AJAP_05100</name>
</gene>
<dbReference type="InterPro" id="IPR018910">
    <property type="entry name" value="LpqB_C"/>
</dbReference>
<name>A0A075UUP8_9PSEU</name>
<dbReference type="Pfam" id="PF10646">
    <property type="entry name" value="Germane"/>
    <property type="match status" value="1"/>
</dbReference>
<feature type="chain" id="PRO_5039418212" evidence="1">
    <location>
        <begin position="21"/>
        <end position="576"/>
    </location>
</feature>
<dbReference type="SMART" id="SM00909">
    <property type="entry name" value="Germane"/>
    <property type="match status" value="1"/>
</dbReference>
<reference evidence="3 4" key="1">
    <citation type="journal article" date="2014" name="J. Biotechnol.">
        <title>Complete genome sequence of the actinobacterium Amycolatopsis japonica MG417-CF17(T) (=DSM 44213T) producing (S,S)-N,N'-ethylenediaminedisuccinic acid.</title>
        <authorList>
            <person name="Stegmann E."/>
            <person name="Albersmeier A."/>
            <person name="Spohn M."/>
            <person name="Gert H."/>
            <person name="Weber T."/>
            <person name="Wohlleben W."/>
            <person name="Kalinowski J."/>
            <person name="Ruckert C."/>
        </authorList>
    </citation>
    <scope>NUCLEOTIDE SEQUENCE [LARGE SCALE GENOMIC DNA]</scope>
    <source>
        <strain evidence="4">MG417-CF17 (DSM 44213)</strain>
    </source>
</reference>